<feature type="non-terminal residue" evidence="2">
    <location>
        <position position="1"/>
    </location>
</feature>
<dbReference type="SUPFAM" id="SSF53098">
    <property type="entry name" value="Ribonuclease H-like"/>
    <property type="match status" value="1"/>
</dbReference>
<dbReference type="GO" id="GO:0003676">
    <property type="term" value="F:nucleic acid binding"/>
    <property type="evidence" value="ECO:0007669"/>
    <property type="project" value="InterPro"/>
</dbReference>
<comment type="caution">
    <text evidence="2">The sequence shown here is derived from an EMBL/GenBank/DDBJ whole genome shotgun (WGS) entry which is preliminary data.</text>
</comment>
<protein>
    <recommendedName>
        <fullName evidence="1">Integrase catalytic domain-containing protein</fullName>
    </recommendedName>
</protein>
<evidence type="ECO:0000313" key="2">
    <source>
        <dbReference type="EMBL" id="PJB87924.1"/>
    </source>
</evidence>
<organism evidence="2 3">
    <name type="scientific">Candidatus Roizmanbacteria bacterium CG_4_9_14_0_8_um_filter_34_12</name>
    <dbReference type="NCBI Taxonomy" id="1974840"/>
    <lineage>
        <taxon>Bacteria</taxon>
        <taxon>Candidatus Roizmaniibacteriota</taxon>
    </lineage>
</organism>
<dbReference type="InterPro" id="IPR012337">
    <property type="entry name" value="RNaseH-like_sf"/>
</dbReference>
<proteinExistence type="predicted"/>
<dbReference type="PANTHER" id="PTHR47515">
    <property type="entry name" value="LOW CALCIUM RESPONSE LOCUS PROTEIN T"/>
    <property type="match status" value="1"/>
</dbReference>
<dbReference type="GO" id="GO:0015074">
    <property type="term" value="P:DNA integration"/>
    <property type="evidence" value="ECO:0007669"/>
    <property type="project" value="InterPro"/>
</dbReference>
<dbReference type="AlphaFoldDB" id="A0A2M8DBY5"/>
<dbReference type="Pfam" id="PF13683">
    <property type="entry name" value="rve_3"/>
    <property type="match status" value="1"/>
</dbReference>
<dbReference type="InterPro" id="IPR001584">
    <property type="entry name" value="Integrase_cat-core"/>
</dbReference>
<dbReference type="Gene3D" id="3.30.420.10">
    <property type="entry name" value="Ribonuclease H-like superfamily/Ribonuclease H"/>
    <property type="match status" value="1"/>
</dbReference>
<name>A0A2M8DBY5_9BACT</name>
<dbReference type="PANTHER" id="PTHR47515:SF2">
    <property type="entry name" value="INTEGRASE CORE DOMAIN PROTEIN"/>
    <property type="match status" value="1"/>
</dbReference>
<dbReference type="Proteomes" id="UP000229706">
    <property type="component" value="Unassembled WGS sequence"/>
</dbReference>
<feature type="non-terminal residue" evidence="2">
    <location>
        <position position="343"/>
    </location>
</feature>
<feature type="domain" description="Integrase catalytic" evidence="1">
    <location>
        <begin position="187"/>
        <end position="343"/>
    </location>
</feature>
<dbReference type="EMBL" id="PFTH01000169">
    <property type="protein sequence ID" value="PJB87924.1"/>
    <property type="molecule type" value="Genomic_DNA"/>
</dbReference>
<sequence length="343" mass="41301">SDSFIKKESLMPSDVHHRDYLRAKYSARTYYVLMKTLQTTLVCESSDVAEFRLHTIRHYYQYGIKSTLNAFKIKRSTFYGWKREYERSRKNAGSLIPCSTKPNHVRRMQTDWRIIEFIKQMRKEYGNIGKNMIKPFLDAYTQKLSIPAISSTAIGKVIKRRKLTFEKRVYIQRKFKFKKLRTRKSPRVNKPGFIQMDSIVVYINKERHLFMSIMDIYTKYALVEYVESLNTISARKVFLQFQRINPTPINIIQTDNGSEFLGEFHKEMERQNITHQFIYPRMCKINGFIERFNRTVQEEFILRNDEIYYDIPSFKDKLTKYLSWYNYRRPHSSLRYVSPVTFI</sequence>
<dbReference type="InterPro" id="IPR036397">
    <property type="entry name" value="RNaseH_sf"/>
</dbReference>
<dbReference type="PROSITE" id="PS50994">
    <property type="entry name" value="INTEGRASE"/>
    <property type="match status" value="1"/>
</dbReference>
<evidence type="ECO:0000313" key="3">
    <source>
        <dbReference type="Proteomes" id="UP000229706"/>
    </source>
</evidence>
<reference evidence="3" key="1">
    <citation type="submission" date="2017-09" db="EMBL/GenBank/DDBJ databases">
        <title>Depth-based differentiation of microbial function through sediment-hosted aquifers and enrichment of novel symbionts in the deep terrestrial subsurface.</title>
        <authorList>
            <person name="Probst A.J."/>
            <person name="Ladd B."/>
            <person name="Jarett J.K."/>
            <person name="Geller-Mcgrath D.E."/>
            <person name="Sieber C.M.K."/>
            <person name="Emerson J.B."/>
            <person name="Anantharaman K."/>
            <person name="Thomas B.C."/>
            <person name="Malmstrom R."/>
            <person name="Stieglmeier M."/>
            <person name="Klingl A."/>
            <person name="Woyke T."/>
            <person name="Ryan C.M."/>
            <person name="Banfield J.F."/>
        </authorList>
    </citation>
    <scope>NUCLEOTIDE SEQUENCE [LARGE SCALE GENOMIC DNA]</scope>
</reference>
<accession>A0A2M8DBY5</accession>
<gene>
    <name evidence="2" type="ORF">CO083_04455</name>
</gene>
<evidence type="ECO:0000259" key="1">
    <source>
        <dbReference type="PROSITE" id="PS50994"/>
    </source>
</evidence>